<name>A0A858PZ41_9RICK</name>
<evidence type="ECO:0000313" key="6">
    <source>
        <dbReference type="EMBL" id="QJC27837.1"/>
    </source>
</evidence>
<feature type="binding site" evidence="5">
    <location>
        <position position="77"/>
    </location>
    <ligand>
        <name>Mg(2+)</name>
        <dbReference type="ChEBI" id="CHEBI:18420"/>
        <label>2</label>
    </ligand>
</feature>
<keyword evidence="5" id="KW-0963">Cytoplasm</keyword>
<dbReference type="GO" id="GO:0004427">
    <property type="term" value="F:inorganic diphosphate phosphatase activity"/>
    <property type="evidence" value="ECO:0007669"/>
    <property type="project" value="UniProtKB-UniRule"/>
</dbReference>
<reference evidence="6 7" key="1">
    <citation type="journal article" date="2020" name="Pathogens">
        <title>First Whole Genome Sequence of Anaplasma platys, an Obligate Intracellular Rickettsial Pathogen of Dogs.</title>
        <authorList>
            <person name="Llanes A."/>
            <person name="Rajeev S."/>
        </authorList>
    </citation>
    <scope>NUCLEOTIDE SEQUENCE [LARGE SCALE GENOMIC DNA]</scope>
    <source>
        <strain evidence="6 7">S3</strain>
    </source>
</reference>
<evidence type="ECO:0000256" key="3">
    <source>
        <dbReference type="ARBA" id="ARBA00022801"/>
    </source>
</evidence>
<evidence type="ECO:0000256" key="2">
    <source>
        <dbReference type="ARBA" id="ARBA00022723"/>
    </source>
</evidence>
<dbReference type="Pfam" id="PF00719">
    <property type="entry name" value="Pyrophosphatase"/>
    <property type="match status" value="1"/>
</dbReference>
<evidence type="ECO:0000256" key="5">
    <source>
        <dbReference type="HAMAP-Rule" id="MF_00209"/>
    </source>
</evidence>
<dbReference type="HAMAP" id="MF_00209">
    <property type="entry name" value="Inorganic_PPase"/>
    <property type="match status" value="1"/>
</dbReference>
<feature type="binding site" evidence="5">
    <location>
        <position position="62"/>
    </location>
    <ligand>
        <name>substrate</name>
    </ligand>
</feature>
<dbReference type="SUPFAM" id="SSF50324">
    <property type="entry name" value="Inorganic pyrophosphatase"/>
    <property type="match status" value="1"/>
</dbReference>
<gene>
    <name evidence="5 6" type="primary">ppa</name>
    <name evidence="6" type="ORF">ANPL_03945</name>
</gene>
<keyword evidence="3 5" id="KW-0378">Hydrolase</keyword>
<comment type="similarity">
    <text evidence="5">Belongs to the PPase family.</text>
</comment>
<dbReference type="CDD" id="cd00412">
    <property type="entry name" value="pyrophosphatase"/>
    <property type="match status" value="1"/>
</dbReference>
<dbReference type="KEGG" id="aplt:ANPL_03945"/>
<dbReference type="Gene3D" id="3.90.80.10">
    <property type="entry name" value="Inorganic pyrophosphatase"/>
    <property type="match status" value="1"/>
</dbReference>
<keyword evidence="7" id="KW-1185">Reference proteome</keyword>
<dbReference type="NCBIfam" id="NF002317">
    <property type="entry name" value="PRK01250.1"/>
    <property type="match status" value="1"/>
</dbReference>
<comment type="cofactor">
    <cofactor evidence="1 5">
        <name>Mg(2+)</name>
        <dbReference type="ChEBI" id="CHEBI:18420"/>
    </cofactor>
</comment>
<dbReference type="Proteomes" id="UP000500930">
    <property type="component" value="Chromosome"/>
</dbReference>
<dbReference type="PANTHER" id="PTHR10286">
    <property type="entry name" value="INORGANIC PYROPHOSPHATASE"/>
    <property type="match status" value="1"/>
</dbReference>
<comment type="subunit">
    <text evidence="5">Homohexamer.</text>
</comment>
<keyword evidence="4 5" id="KW-0460">Magnesium</keyword>
<feature type="binding site" evidence="5">
    <location>
        <position position="109"/>
    </location>
    <ligand>
        <name>Mg(2+)</name>
        <dbReference type="ChEBI" id="CHEBI:18420"/>
        <label>1</label>
    </ligand>
</feature>
<feature type="binding site" evidence="5">
    <location>
        <position position="77"/>
    </location>
    <ligand>
        <name>Mg(2+)</name>
        <dbReference type="ChEBI" id="CHEBI:18420"/>
        <label>1</label>
    </ligand>
</feature>
<dbReference type="GO" id="GO:0006796">
    <property type="term" value="P:phosphate-containing compound metabolic process"/>
    <property type="evidence" value="ECO:0007669"/>
    <property type="project" value="InterPro"/>
</dbReference>
<feature type="binding site" evidence="5">
    <location>
        <position position="50"/>
    </location>
    <ligand>
        <name>substrate</name>
    </ligand>
</feature>
<sequence length="180" mass="19681">MCKCGVGVSVGAVSGKGAPDEVNVLIEVSQNSCPVKYEVDKDTGILCVDRFLPTAMYYPCNYGYVPNTMAGDGDPVDVLVLSRFPVISGAVIRSRPVGVLSMHDEKGEDLKVLAVPASGVDPYYEDVRNYTDLPSVFLDSIAHFFTYYKKLEKEKFVSVGDWQDAARARSVIQESIVTLQ</sequence>
<dbReference type="EMBL" id="CP046391">
    <property type="protein sequence ID" value="QJC27837.1"/>
    <property type="molecule type" value="Genomic_DNA"/>
</dbReference>
<accession>A0A858PZ41</accession>
<evidence type="ECO:0000313" key="7">
    <source>
        <dbReference type="Proteomes" id="UP000500930"/>
    </source>
</evidence>
<dbReference type="InterPro" id="IPR036649">
    <property type="entry name" value="Pyrophosphatase_sf"/>
</dbReference>
<keyword evidence="2 5" id="KW-0479">Metal-binding</keyword>
<protein>
    <recommendedName>
        <fullName evidence="5">Inorganic pyrophosphatase</fullName>
        <ecNumber evidence="5">3.6.1.1</ecNumber>
    </recommendedName>
    <alternativeName>
        <fullName evidence="5">Pyrophosphate phospho-hydrolase</fullName>
        <shortName evidence="5">PPase</shortName>
    </alternativeName>
</protein>
<comment type="subcellular location">
    <subcellularLocation>
        <location evidence="5">Cytoplasm</location>
    </subcellularLocation>
</comment>
<dbReference type="AlphaFoldDB" id="A0A858PZ41"/>
<dbReference type="EC" id="3.6.1.1" evidence="5"/>
<dbReference type="InterPro" id="IPR008162">
    <property type="entry name" value="Pyrophosphatase"/>
</dbReference>
<dbReference type="PROSITE" id="PS00387">
    <property type="entry name" value="PPASE"/>
    <property type="match status" value="1"/>
</dbReference>
<evidence type="ECO:0000256" key="4">
    <source>
        <dbReference type="ARBA" id="ARBA00022842"/>
    </source>
</evidence>
<dbReference type="GO" id="GO:0005737">
    <property type="term" value="C:cytoplasm"/>
    <property type="evidence" value="ECO:0007669"/>
    <property type="project" value="UniProtKB-SubCell"/>
</dbReference>
<evidence type="ECO:0000256" key="1">
    <source>
        <dbReference type="ARBA" id="ARBA00001946"/>
    </source>
</evidence>
<proteinExistence type="inferred from homology"/>
<comment type="catalytic activity">
    <reaction evidence="5">
        <text>diphosphate + H2O = 2 phosphate + H(+)</text>
        <dbReference type="Rhea" id="RHEA:24576"/>
        <dbReference type="ChEBI" id="CHEBI:15377"/>
        <dbReference type="ChEBI" id="CHEBI:15378"/>
        <dbReference type="ChEBI" id="CHEBI:33019"/>
        <dbReference type="ChEBI" id="CHEBI:43474"/>
        <dbReference type="EC" id="3.6.1.1"/>
    </reaction>
</comment>
<organism evidence="6 7">
    <name type="scientific">Anaplasma platys</name>
    <dbReference type="NCBI Taxonomy" id="949"/>
    <lineage>
        <taxon>Bacteria</taxon>
        <taxon>Pseudomonadati</taxon>
        <taxon>Pseudomonadota</taxon>
        <taxon>Alphaproteobacteria</taxon>
        <taxon>Rickettsiales</taxon>
        <taxon>Anaplasmataceae</taxon>
        <taxon>Anaplasma</taxon>
    </lineage>
</organism>
<dbReference type="GO" id="GO:0000287">
    <property type="term" value="F:magnesium ion binding"/>
    <property type="evidence" value="ECO:0007669"/>
    <property type="project" value="UniProtKB-UniRule"/>
</dbReference>
<feature type="binding site" evidence="5">
    <location>
        <position position="148"/>
    </location>
    <ligand>
        <name>substrate</name>
    </ligand>
</feature>
<feature type="binding site" evidence="5">
    <location>
        <position position="36"/>
    </location>
    <ligand>
        <name>substrate</name>
    </ligand>
</feature>
<comment type="function">
    <text evidence="5">Catalyzes the hydrolysis of inorganic pyrophosphate (PPi) forming two phosphate ions.</text>
</comment>
<feature type="binding site" evidence="5">
    <location>
        <position position="72"/>
    </location>
    <ligand>
        <name>Mg(2+)</name>
        <dbReference type="ChEBI" id="CHEBI:18420"/>
        <label>1</label>
    </ligand>
</feature>